<reference evidence="1 2" key="1">
    <citation type="submission" date="2021-06" db="EMBL/GenBank/DDBJ databases">
        <title>Faecalicatena sp. nov. isolated from porcine feces.</title>
        <authorList>
            <person name="Oh B.S."/>
            <person name="Lee J.H."/>
        </authorList>
    </citation>
    <scope>NUCLEOTIDE SEQUENCE [LARGE SCALE GENOMIC DNA]</scope>
    <source>
        <strain evidence="1 2">AGMB00832</strain>
    </source>
</reference>
<protein>
    <recommendedName>
        <fullName evidence="3">YqzL-like protein</fullName>
    </recommendedName>
</protein>
<evidence type="ECO:0008006" key="3">
    <source>
        <dbReference type="Google" id="ProtNLM"/>
    </source>
</evidence>
<accession>A0ABS6D376</accession>
<dbReference type="RefSeq" id="WP_216241073.1">
    <property type="nucleotide sequence ID" value="NZ_JABACJ020000007.1"/>
</dbReference>
<dbReference type="Proteomes" id="UP000723714">
    <property type="component" value="Unassembled WGS sequence"/>
</dbReference>
<name>A0ABS6D376_9FIRM</name>
<sequence>MKQSEQKFLEEMWKKAERKEENLRLAEELSRIPKKAGGESFMWDIFCGIGVRQMFAGMADILFVSLGLRRAEESAGEPR</sequence>
<keyword evidence="2" id="KW-1185">Reference proteome</keyword>
<proteinExistence type="predicted"/>
<comment type="caution">
    <text evidence="1">The sequence shown here is derived from an EMBL/GenBank/DDBJ whole genome shotgun (WGS) entry which is preliminary data.</text>
</comment>
<dbReference type="EMBL" id="JABACJ020000007">
    <property type="protein sequence ID" value="MBU3876052.1"/>
    <property type="molecule type" value="Genomic_DNA"/>
</dbReference>
<evidence type="ECO:0000313" key="1">
    <source>
        <dbReference type="EMBL" id="MBU3876052.1"/>
    </source>
</evidence>
<gene>
    <name evidence="1" type="ORF">HGO97_009535</name>
</gene>
<organism evidence="1 2">
    <name type="scientific">Faecalicatena faecalis</name>
    <dbReference type="NCBI Taxonomy" id="2726362"/>
    <lineage>
        <taxon>Bacteria</taxon>
        <taxon>Bacillati</taxon>
        <taxon>Bacillota</taxon>
        <taxon>Clostridia</taxon>
        <taxon>Lachnospirales</taxon>
        <taxon>Lachnospiraceae</taxon>
        <taxon>Faecalicatena</taxon>
    </lineage>
</organism>
<evidence type="ECO:0000313" key="2">
    <source>
        <dbReference type="Proteomes" id="UP000723714"/>
    </source>
</evidence>